<evidence type="ECO:0000313" key="2">
    <source>
        <dbReference type="EMBL" id="KAF0025341.1"/>
    </source>
</evidence>
<protein>
    <submittedName>
        <fullName evidence="2">Uncharacterized protein</fullName>
    </submittedName>
</protein>
<proteinExistence type="predicted"/>
<reference evidence="2 3" key="1">
    <citation type="submission" date="2019-06" db="EMBL/GenBank/DDBJ databases">
        <title>Draft genomes of female and male turbot (Scophthalmus maximus).</title>
        <authorList>
            <person name="Xu H."/>
            <person name="Xu X.-W."/>
            <person name="Shao C."/>
            <person name="Chen S."/>
        </authorList>
    </citation>
    <scope>NUCLEOTIDE SEQUENCE [LARGE SCALE GENOMIC DNA]</scope>
    <source>
        <strain evidence="2">Ysfricsl-2016a</strain>
        <tissue evidence="2">Blood</tissue>
    </source>
</reference>
<sequence length="83" mass="9238">MEKAAASALQLALDCFTSPHNPLHKPLGLPINHHNGSSHASQKKAHTVVTNFERHIGRDEEQQFRIRGRGSGRNAFSCHHFGF</sequence>
<comment type="caution">
    <text evidence="2">The sequence shown here is derived from an EMBL/GenBank/DDBJ whole genome shotgun (WGS) entry which is preliminary data.</text>
</comment>
<name>A0A6A4S2E6_SCOMX</name>
<feature type="region of interest" description="Disordered" evidence="1">
    <location>
        <begin position="26"/>
        <end position="46"/>
    </location>
</feature>
<dbReference type="EMBL" id="VEVO01000020">
    <property type="protein sequence ID" value="KAF0025341.1"/>
    <property type="molecule type" value="Genomic_DNA"/>
</dbReference>
<dbReference type="Proteomes" id="UP000438429">
    <property type="component" value="Unassembled WGS sequence"/>
</dbReference>
<evidence type="ECO:0000256" key="1">
    <source>
        <dbReference type="SAM" id="MobiDB-lite"/>
    </source>
</evidence>
<evidence type="ECO:0000313" key="3">
    <source>
        <dbReference type="Proteomes" id="UP000438429"/>
    </source>
</evidence>
<gene>
    <name evidence="2" type="ORF">F2P81_022222</name>
</gene>
<organism evidence="2 3">
    <name type="scientific">Scophthalmus maximus</name>
    <name type="common">Turbot</name>
    <name type="synonym">Psetta maxima</name>
    <dbReference type="NCBI Taxonomy" id="52904"/>
    <lineage>
        <taxon>Eukaryota</taxon>
        <taxon>Metazoa</taxon>
        <taxon>Chordata</taxon>
        <taxon>Craniata</taxon>
        <taxon>Vertebrata</taxon>
        <taxon>Euteleostomi</taxon>
        <taxon>Actinopterygii</taxon>
        <taxon>Neopterygii</taxon>
        <taxon>Teleostei</taxon>
        <taxon>Neoteleostei</taxon>
        <taxon>Acanthomorphata</taxon>
        <taxon>Carangaria</taxon>
        <taxon>Pleuronectiformes</taxon>
        <taxon>Pleuronectoidei</taxon>
        <taxon>Scophthalmidae</taxon>
        <taxon>Scophthalmus</taxon>
    </lineage>
</organism>
<accession>A0A6A4S2E6</accession>
<dbReference type="AlphaFoldDB" id="A0A6A4S2E6"/>